<gene>
    <name evidence="6" type="ORF">CINCED_3A009003</name>
</gene>
<evidence type="ECO:0000256" key="1">
    <source>
        <dbReference type="ARBA" id="ARBA00009995"/>
    </source>
</evidence>
<feature type="signal peptide" evidence="5">
    <location>
        <begin position="1"/>
        <end position="29"/>
    </location>
</feature>
<keyword evidence="4" id="KW-0472">Membrane</keyword>
<dbReference type="Gene3D" id="3.40.50.2000">
    <property type="entry name" value="Glycogen Phosphorylase B"/>
    <property type="match status" value="1"/>
</dbReference>
<dbReference type="Pfam" id="PF00201">
    <property type="entry name" value="UDPGT"/>
    <property type="match status" value="1"/>
</dbReference>
<dbReference type="PANTHER" id="PTHR48043">
    <property type="entry name" value="EG:EG0003.4 PROTEIN-RELATED"/>
    <property type="match status" value="1"/>
</dbReference>
<keyword evidence="3 6" id="KW-0808">Transferase</keyword>
<dbReference type="GO" id="GO:0008194">
    <property type="term" value="F:UDP-glycosyltransferase activity"/>
    <property type="evidence" value="ECO:0007669"/>
    <property type="project" value="InterPro"/>
</dbReference>
<keyword evidence="4" id="KW-0812">Transmembrane</keyword>
<dbReference type="Proteomes" id="UP000325440">
    <property type="component" value="Unassembled WGS sequence"/>
</dbReference>
<evidence type="ECO:0000256" key="2">
    <source>
        <dbReference type="ARBA" id="ARBA00022676"/>
    </source>
</evidence>
<keyword evidence="7" id="KW-1185">Reference proteome</keyword>
<dbReference type="EMBL" id="CABPRJ010000970">
    <property type="protein sequence ID" value="VVC33549.1"/>
    <property type="molecule type" value="Genomic_DNA"/>
</dbReference>
<evidence type="ECO:0000313" key="7">
    <source>
        <dbReference type="Proteomes" id="UP000325440"/>
    </source>
</evidence>
<feature type="transmembrane region" description="Helical" evidence="4">
    <location>
        <begin position="473"/>
        <end position="505"/>
    </location>
</feature>
<evidence type="ECO:0000256" key="5">
    <source>
        <dbReference type="SAM" id="SignalP"/>
    </source>
</evidence>
<reference evidence="6 7" key="1">
    <citation type="submission" date="2019-08" db="EMBL/GenBank/DDBJ databases">
        <authorList>
            <person name="Alioto T."/>
            <person name="Alioto T."/>
            <person name="Gomez Garrido J."/>
        </authorList>
    </citation>
    <scope>NUCLEOTIDE SEQUENCE [LARGE SCALE GENOMIC DNA]</scope>
</reference>
<organism evidence="6 7">
    <name type="scientific">Cinara cedri</name>
    <dbReference type="NCBI Taxonomy" id="506608"/>
    <lineage>
        <taxon>Eukaryota</taxon>
        <taxon>Metazoa</taxon>
        <taxon>Ecdysozoa</taxon>
        <taxon>Arthropoda</taxon>
        <taxon>Hexapoda</taxon>
        <taxon>Insecta</taxon>
        <taxon>Pterygota</taxon>
        <taxon>Neoptera</taxon>
        <taxon>Paraneoptera</taxon>
        <taxon>Hemiptera</taxon>
        <taxon>Sternorrhyncha</taxon>
        <taxon>Aphidomorpha</taxon>
        <taxon>Aphidoidea</taxon>
        <taxon>Aphididae</taxon>
        <taxon>Lachninae</taxon>
        <taxon>Cinara</taxon>
    </lineage>
</organism>
<dbReference type="OrthoDB" id="5835829at2759"/>
<protein>
    <submittedName>
        <fullName evidence="6">UDP-glucuronosyl/UDP-glucosyltransferase</fullName>
    </submittedName>
</protein>
<dbReference type="InterPro" id="IPR002213">
    <property type="entry name" value="UDP_glucos_trans"/>
</dbReference>
<evidence type="ECO:0000313" key="6">
    <source>
        <dbReference type="EMBL" id="VVC33549.1"/>
    </source>
</evidence>
<name>A0A5E4MMN6_9HEMI</name>
<evidence type="ECO:0000256" key="3">
    <source>
        <dbReference type="ARBA" id="ARBA00022679"/>
    </source>
</evidence>
<evidence type="ECO:0000256" key="4">
    <source>
        <dbReference type="SAM" id="Phobius"/>
    </source>
</evidence>
<keyword evidence="4" id="KW-1133">Transmembrane helix</keyword>
<accession>A0A5E4MMN6</accession>
<dbReference type="SUPFAM" id="SSF53756">
    <property type="entry name" value="UDP-Glycosyltransferase/glycogen phosphorylase"/>
    <property type="match status" value="1"/>
</dbReference>
<feature type="chain" id="PRO_5023126042" evidence="5">
    <location>
        <begin position="30"/>
        <end position="515"/>
    </location>
</feature>
<dbReference type="InterPro" id="IPR050271">
    <property type="entry name" value="UDP-glycosyltransferase"/>
</dbReference>
<dbReference type="FunFam" id="3.40.50.2000:FF:000021">
    <property type="entry name" value="UDP-glucuronosyltransferase"/>
    <property type="match status" value="1"/>
</dbReference>
<proteinExistence type="inferred from homology"/>
<dbReference type="PANTHER" id="PTHR48043:SF145">
    <property type="entry name" value="FI06409P-RELATED"/>
    <property type="match status" value="1"/>
</dbReference>
<keyword evidence="2" id="KW-0328">Glycosyltransferase</keyword>
<dbReference type="AlphaFoldDB" id="A0A5E4MMN6"/>
<dbReference type="CDD" id="cd03784">
    <property type="entry name" value="GT1_Gtf-like"/>
    <property type="match status" value="1"/>
</dbReference>
<sequence>MSRFKARERLLAIVILVLTLQPSWSPVGAANILAVQTVPGLSHWNVMRSVLRPLIEHGHNVTAFTPFVDGDRDNYVEVDMSDVMRVHINENVTYVRGKVSTTATFMAILINITRSYCDVIHEHPRMTEILTAALPSEFDLLITQPVASKCVAYVATVLRIPLVYVVVPAVFTDLERSISGQFPNPATFGHTLFPRAIPKTFLDRLSNTVLTVYCSFLLRYNEWWQKVSDPRPYDDVDLIKPSITFTNAHYITDFSRPLTPDVISIGGIHLTPPKELPKDILEFIEDSPHGVIYFTFGSIMMISSLPVNVQKAFMDVFRKIPQRVLWKSNKEIEDLPPNVMVNKSFPQRDILLHPNVKLFICHGSISGVYEAVDAGVPVLGFPIVYDQPINMKNLVDAGMAISVNMFSITNDTLLTAITELVNNESYRNNAKVASKRFKDRPVSPAESVVYWTEYVLRHNGAPHLKSPAINLIWYQYFLLDVIGTLLVVAFVVWITIQYICQLIFLSFCRGKEKRE</sequence>
<keyword evidence="5" id="KW-0732">Signal</keyword>
<comment type="similarity">
    <text evidence="1">Belongs to the UDP-glycosyltransferase family.</text>
</comment>